<dbReference type="Proteomes" id="UP000241421">
    <property type="component" value="Unassembled WGS sequence"/>
</dbReference>
<sequence length="343" mass="36865">MDRLRTAGVRRRACRALLRPVHDAAVHPFDLGGAMGRPSSCLAAAMRRLTPAARAAAIFAALAAPSLGLAHSGDTAHHWWTFDPWVWVPLALFIALYSKGVVSMRKKHRASSLLRAGPLGAFFLGTTGLFLALIWPLDALGEISFAAHMAQHMVLIAFSAPLLVLARPSVPLALALAGWWPRTFDWFARLRKLTQPLLRPSVAFAVHAAVIWVWHAPVLFDAALRRPWLHTVEHLSFVASAMLFWAAIGGDRAAGAGASGMAALWSLVTLMHTGMLGALITFAPRLLYSPNGAAAGLALTPMEDQQLAGLIMWIPTALCYLVAGLGFAAGCLRQAACDKPPRF</sequence>
<feature type="transmembrane region" description="Helical" evidence="6">
    <location>
        <begin position="307"/>
        <end position="332"/>
    </location>
</feature>
<evidence type="ECO:0000256" key="2">
    <source>
        <dbReference type="ARBA" id="ARBA00022475"/>
    </source>
</evidence>
<proteinExistence type="predicted"/>
<evidence type="ECO:0000256" key="6">
    <source>
        <dbReference type="SAM" id="Phobius"/>
    </source>
</evidence>
<comment type="caution">
    <text evidence="7">The sequence shown here is derived from an EMBL/GenBank/DDBJ whole genome shotgun (WGS) entry which is preliminary data.</text>
</comment>
<feature type="transmembrane region" description="Helical" evidence="6">
    <location>
        <begin position="155"/>
        <end position="180"/>
    </location>
</feature>
<feature type="transmembrane region" description="Helical" evidence="6">
    <location>
        <begin position="55"/>
        <end position="73"/>
    </location>
</feature>
<dbReference type="Pfam" id="PF09678">
    <property type="entry name" value="Caa3_CtaG"/>
    <property type="match status" value="1"/>
</dbReference>
<dbReference type="OrthoDB" id="9808789at2"/>
<evidence type="ECO:0000256" key="1">
    <source>
        <dbReference type="ARBA" id="ARBA00004651"/>
    </source>
</evidence>
<keyword evidence="2" id="KW-1003">Cell membrane</keyword>
<keyword evidence="3 6" id="KW-0812">Transmembrane</keyword>
<dbReference type="GO" id="GO:0005886">
    <property type="term" value="C:plasma membrane"/>
    <property type="evidence" value="ECO:0007669"/>
    <property type="project" value="UniProtKB-SubCell"/>
</dbReference>
<feature type="transmembrane region" description="Helical" evidence="6">
    <location>
        <begin position="114"/>
        <end position="135"/>
    </location>
</feature>
<accession>A0A2U2HNK0</accession>
<protein>
    <submittedName>
        <fullName evidence="7">Cytochrome c oxidase assembly protein</fullName>
    </submittedName>
</protein>
<evidence type="ECO:0000256" key="4">
    <source>
        <dbReference type="ARBA" id="ARBA00022989"/>
    </source>
</evidence>
<evidence type="ECO:0000256" key="5">
    <source>
        <dbReference type="ARBA" id="ARBA00023136"/>
    </source>
</evidence>
<reference evidence="7 8" key="1">
    <citation type="submission" date="2018-04" db="EMBL/GenBank/DDBJ databases">
        <title>Massilia violaceinigra sp. nov., a novel purple-pigmented bacterium isolated from Tianshan glacier, Xinjiang, China.</title>
        <authorList>
            <person name="Wang H."/>
        </authorList>
    </citation>
    <scope>NUCLEOTIDE SEQUENCE [LARGE SCALE GENOMIC DNA]</scope>
    <source>
        <strain evidence="7 8">B448-2</strain>
    </source>
</reference>
<feature type="transmembrane region" description="Helical" evidence="6">
    <location>
        <begin position="85"/>
        <end position="102"/>
    </location>
</feature>
<evidence type="ECO:0000313" key="8">
    <source>
        <dbReference type="Proteomes" id="UP000241421"/>
    </source>
</evidence>
<dbReference type="AlphaFoldDB" id="A0A2U2HNK0"/>
<keyword evidence="4 6" id="KW-1133">Transmembrane helix</keyword>
<keyword evidence="8" id="KW-1185">Reference proteome</keyword>
<evidence type="ECO:0000313" key="7">
    <source>
        <dbReference type="EMBL" id="PWF49088.1"/>
    </source>
</evidence>
<gene>
    <name evidence="7" type="ORF">C7C56_008480</name>
</gene>
<feature type="transmembrane region" description="Helical" evidence="6">
    <location>
        <begin position="201"/>
        <end position="220"/>
    </location>
</feature>
<comment type="subcellular location">
    <subcellularLocation>
        <location evidence="1">Cell membrane</location>
        <topology evidence="1">Multi-pass membrane protein</topology>
    </subcellularLocation>
</comment>
<dbReference type="InterPro" id="IPR019108">
    <property type="entry name" value="Caa3_assmbl_CtaG-rel"/>
</dbReference>
<name>A0A2U2HNK0_9BURK</name>
<dbReference type="EMBL" id="PXWF02000115">
    <property type="protein sequence ID" value="PWF49088.1"/>
    <property type="molecule type" value="Genomic_DNA"/>
</dbReference>
<keyword evidence="5 6" id="KW-0472">Membrane</keyword>
<organism evidence="7 8">
    <name type="scientific">Massilia glaciei</name>
    <dbReference type="NCBI Taxonomy" id="1524097"/>
    <lineage>
        <taxon>Bacteria</taxon>
        <taxon>Pseudomonadati</taxon>
        <taxon>Pseudomonadota</taxon>
        <taxon>Betaproteobacteria</taxon>
        <taxon>Burkholderiales</taxon>
        <taxon>Oxalobacteraceae</taxon>
        <taxon>Telluria group</taxon>
        <taxon>Massilia</taxon>
    </lineage>
</organism>
<evidence type="ECO:0000256" key="3">
    <source>
        <dbReference type="ARBA" id="ARBA00022692"/>
    </source>
</evidence>
<feature type="transmembrane region" description="Helical" evidence="6">
    <location>
        <begin position="262"/>
        <end position="287"/>
    </location>
</feature>
<feature type="transmembrane region" description="Helical" evidence="6">
    <location>
        <begin position="232"/>
        <end position="250"/>
    </location>
</feature>